<dbReference type="Proteomes" id="UP000007267">
    <property type="component" value="Unassembled WGS sequence"/>
</dbReference>
<dbReference type="GO" id="GO:0001786">
    <property type="term" value="F:phosphatidylserine binding"/>
    <property type="evidence" value="ECO:0007669"/>
    <property type="project" value="TreeGrafter"/>
</dbReference>
<keyword evidence="6" id="KW-1185">Reference proteome</keyword>
<dbReference type="PANTHER" id="PTHR16399">
    <property type="entry name" value="GASDERMIN"/>
    <property type="match status" value="1"/>
</dbReference>
<evidence type="ECO:0000313" key="5">
    <source>
        <dbReference type="Ensembl" id="ENSPSIP00000011232.1"/>
    </source>
</evidence>
<dbReference type="Pfam" id="PF04598">
    <property type="entry name" value="Gasdermin"/>
    <property type="match status" value="1"/>
</dbReference>
<dbReference type="HOGENOM" id="CLU_735590_0_0_1"/>
<dbReference type="PANTHER" id="PTHR16399:SF18">
    <property type="entry name" value="GASDERMIN-A"/>
    <property type="match status" value="1"/>
</dbReference>
<dbReference type="GeneTree" id="ENSGT00950000183140"/>
<organism evidence="5 6">
    <name type="scientific">Pelodiscus sinensis</name>
    <name type="common">Chinese softshell turtle</name>
    <name type="synonym">Trionyx sinensis</name>
    <dbReference type="NCBI Taxonomy" id="13735"/>
    <lineage>
        <taxon>Eukaryota</taxon>
        <taxon>Metazoa</taxon>
        <taxon>Chordata</taxon>
        <taxon>Craniata</taxon>
        <taxon>Vertebrata</taxon>
        <taxon>Euteleostomi</taxon>
        <taxon>Archelosauria</taxon>
        <taxon>Testudinata</taxon>
        <taxon>Testudines</taxon>
        <taxon>Cryptodira</taxon>
        <taxon>Trionychia</taxon>
        <taxon>Trionychidae</taxon>
        <taxon>Pelodiscus</taxon>
    </lineage>
</organism>
<dbReference type="EMBL" id="AGCU01048253">
    <property type="status" value="NOT_ANNOTATED_CDS"/>
    <property type="molecule type" value="Genomic_DNA"/>
</dbReference>
<dbReference type="AlphaFoldDB" id="K7FT72"/>
<dbReference type="GO" id="GO:0012505">
    <property type="term" value="C:endomembrane system"/>
    <property type="evidence" value="ECO:0007669"/>
    <property type="project" value="UniProtKB-SubCell"/>
</dbReference>
<dbReference type="EMBL" id="AGCU01048251">
    <property type="status" value="NOT_ANNOTATED_CDS"/>
    <property type="molecule type" value="Genomic_DNA"/>
</dbReference>
<dbReference type="EMBL" id="AGCU01048254">
    <property type="status" value="NOT_ANNOTATED_CDS"/>
    <property type="molecule type" value="Genomic_DNA"/>
</dbReference>
<evidence type="ECO:0000256" key="1">
    <source>
        <dbReference type="ARBA" id="ARBA00004308"/>
    </source>
</evidence>
<reference evidence="6" key="1">
    <citation type="submission" date="2011-10" db="EMBL/GenBank/DDBJ databases">
        <authorList>
            <consortium name="Soft-shell Turtle Genome Consortium"/>
        </authorList>
    </citation>
    <scope>NUCLEOTIDE SEQUENCE [LARGE SCALE GENOMIC DNA]</scope>
    <source>
        <strain evidence="6">Daiwa-1</strain>
    </source>
</reference>
<evidence type="ECO:0000313" key="6">
    <source>
        <dbReference type="Proteomes" id="UP000007267"/>
    </source>
</evidence>
<reference evidence="5" key="3">
    <citation type="submission" date="2025-08" db="UniProtKB">
        <authorList>
            <consortium name="Ensembl"/>
        </authorList>
    </citation>
    <scope>IDENTIFICATION</scope>
</reference>
<sequence length="376" mass="41698">MFQQVAKKLTQELDSDRRLIPVSSLAGASRYRPLCLVTREQSRWRSFQSIKYLVTPYTLEDVLKEGTSMDAEVQYEDLLQYSETLDQKAEAMLSLKSAPTDVDCGGSGKSSFSVSTVSVRRAQVVKKGQWKIDTSHDFIKELAGSHQRQLFVVTEAFDIKEALLIETMAKGKVKVMVQVGDVCGIQGRGKSIKKKTMWIPQGTVLAYVVQRLPIQMEGIHPAHKILQTSESSFVQDGSHQVAASLLTAFQNVKGTVTKECEQLRYLSQDFRSRLLGTFESLLQDGDLISTAKTALELSLAGGQPKPSMLDSLDETLQPQIEKLLHNLGVFNEGEGEEAHSLWRPVHFLCSSLEGKETSINAEAAPKLLEKLGGKHE</sequence>
<name>K7FT72_PELSI</name>
<reference evidence="6" key="2">
    <citation type="journal article" date="2013" name="Nat. Genet.">
        <title>The draft genomes of soft-shell turtle and green sea turtle yield insights into the development and evolution of the turtle-specific body plan.</title>
        <authorList>
            <person name="Wang Z."/>
            <person name="Pascual-Anaya J."/>
            <person name="Zadissa A."/>
            <person name="Li W."/>
            <person name="Niimura Y."/>
            <person name="Huang Z."/>
            <person name="Li C."/>
            <person name="White S."/>
            <person name="Xiong Z."/>
            <person name="Fang D."/>
            <person name="Wang B."/>
            <person name="Ming Y."/>
            <person name="Chen Y."/>
            <person name="Zheng Y."/>
            <person name="Kuraku S."/>
            <person name="Pignatelli M."/>
            <person name="Herrero J."/>
            <person name="Beal K."/>
            <person name="Nozawa M."/>
            <person name="Li Q."/>
            <person name="Wang J."/>
            <person name="Zhang H."/>
            <person name="Yu L."/>
            <person name="Shigenobu S."/>
            <person name="Wang J."/>
            <person name="Liu J."/>
            <person name="Flicek P."/>
            <person name="Searle S."/>
            <person name="Wang J."/>
            <person name="Kuratani S."/>
            <person name="Yin Y."/>
            <person name="Aken B."/>
            <person name="Zhang G."/>
            <person name="Irie N."/>
        </authorList>
    </citation>
    <scope>NUCLEOTIDE SEQUENCE [LARGE SCALE GENOMIC DNA]</scope>
    <source>
        <strain evidence="6">Daiwa-1</strain>
    </source>
</reference>
<dbReference type="Ensembl" id="ENSPSIT00000011288.1">
    <property type="protein sequence ID" value="ENSPSIP00000011232.1"/>
    <property type="gene ID" value="ENSPSIG00000010164.1"/>
</dbReference>
<dbReference type="eggNOG" id="ENOG502RVNI">
    <property type="taxonomic scope" value="Eukaryota"/>
</dbReference>
<comment type="subcellular location">
    <subcellularLocation>
        <location evidence="1">Endomembrane system</location>
    </subcellularLocation>
</comment>
<dbReference type="OMA" id="WTLLEEC"/>
<protein>
    <recommendedName>
        <fullName evidence="4">Gasdermin pore forming domain-containing protein</fullName>
    </recommendedName>
</protein>
<dbReference type="GO" id="GO:0070269">
    <property type="term" value="P:pyroptotic inflammatory response"/>
    <property type="evidence" value="ECO:0007669"/>
    <property type="project" value="TreeGrafter"/>
</dbReference>
<dbReference type="GO" id="GO:0042742">
    <property type="term" value="P:defense response to bacterium"/>
    <property type="evidence" value="ECO:0007669"/>
    <property type="project" value="TreeGrafter"/>
</dbReference>
<comment type="similarity">
    <text evidence="2">Belongs to the gasdermin family.</text>
</comment>
<evidence type="ECO:0000259" key="4">
    <source>
        <dbReference type="Pfam" id="PF04598"/>
    </source>
</evidence>
<reference evidence="5" key="4">
    <citation type="submission" date="2025-09" db="UniProtKB">
        <authorList>
            <consortium name="Ensembl"/>
        </authorList>
    </citation>
    <scope>IDENTIFICATION</scope>
</reference>
<dbReference type="InterPro" id="IPR040460">
    <property type="entry name" value="Gasdermin_pore"/>
</dbReference>
<evidence type="ECO:0000256" key="2">
    <source>
        <dbReference type="ARBA" id="ARBA00009279"/>
    </source>
</evidence>
<dbReference type="InterPro" id="IPR007677">
    <property type="entry name" value="Gasdermin"/>
</dbReference>
<dbReference type="GO" id="GO:0070273">
    <property type="term" value="F:phosphatidylinositol-4-phosphate binding"/>
    <property type="evidence" value="ECO:0007669"/>
    <property type="project" value="TreeGrafter"/>
</dbReference>
<feature type="domain" description="Gasdermin pore forming" evidence="4">
    <location>
        <begin position="1"/>
        <end position="218"/>
    </location>
</feature>
<dbReference type="EMBL" id="AGCU01048252">
    <property type="status" value="NOT_ANNOTATED_CDS"/>
    <property type="molecule type" value="Genomic_DNA"/>
</dbReference>
<proteinExistence type="inferred from homology"/>
<evidence type="ECO:0000256" key="3">
    <source>
        <dbReference type="ARBA" id="ARBA00023136"/>
    </source>
</evidence>
<accession>K7FT72</accession>
<keyword evidence="3" id="KW-0472">Membrane</keyword>
<dbReference type="GO" id="GO:0005546">
    <property type="term" value="F:phosphatidylinositol-4,5-bisphosphate binding"/>
    <property type="evidence" value="ECO:0007669"/>
    <property type="project" value="TreeGrafter"/>
</dbReference>